<dbReference type="EMBL" id="FQWO01000001">
    <property type="protein sequence ID" value="SHG30841.1"/>
    <property type="molecule type" value="Genomic_DNA"/>
</dbReference>
<dbReference type="InterPro" id="IPR000150">
    <property type="entry name" value="Cof"/>
</dbReference>
<dbReference type="Proteomes" id="UP000237771">
    <property type="component" value="Unassembled WGS sequence"/>
</dbReference>
<dbReference type="PANTHER" id="PTHR10000">
    <property type="entry name" value="PHOSPHOSERINE PHOSPHATASE"/>
    <property type="match status" value="1"/>
</dbReference>
<dbReference type="CDD" id="cd07516">
    <property type="entry name" value="HAD_Pase"/>
    <property type="match status" value="1"/>
</dbReference>
<dbReference type="GO" id="GO:0000287">
    <property type="term" value="F:magnesium ion binding"/>
    <property type="evidence" value="ECO:0007669"/>
    <property type="project" value="TreeGrafter"/>
</dbReference>
<organism evidence="2 3">
    <name type="scientific">Flavobacterium granuli</name>
    <dbReference type="NCBI Taxonomy" id="280093"/>
    <lineage>
        <taxon>Bacteria</taxon>
        <taxon>Pseudomonadati</taxon>
        <taxon>Bacteroidota</taxon>
        <taxon>Flavobacteriia</taxon>
        <taxon>Flavobacteriales</taxon>
        <taxon>Flavobacteriaceae</taxon>
        <taxon>Flavobacterium</taxon>
    </lineage>
</organism>
<dbReference type="STRING" id="280093.SAMN05443373_101366"/>
<dbReference type="Proteomes" id="UP000184384">
    <property type="component" value="Unassembled WGS sequence"/>
</dbReference>
<dbReference type="Pfam" id="PF08282">
    <property type="entry name" value="Hydrolase_3"/>
    <property type="match status" value="1"/>
</dbReference>
<dbReference type="GO" id="GO:0016791">
    <property type="term" value="F:phosphatase activity"/>
    <property type="evidence" value="ECO:0007669"/>
    <property type="project" value="TreeGrafter"/>
</dbReference>
<dbReference type="SUPFAM" id="SSF56784">
    <property type="entry name" value="HAD-like"/>
    <property type="match status" value="1"/>
</dbReference>
<name>A0A1M5IRE8_9FLAO</name>
<dbReference type="NCBIfam" id="TIGR00099">
    <property type="entry name" value="Cof-subfamily"/>
    <property type="match status" value="1"/>
</dbReference>
<evidence type="ECO:0000313" key="4">
    <source>
        <dbReference type="Proteomes" id="UP000237771"/>
    </source>
</evidence>
<dbReference type="SFLD" id="SFLDS00003">
    <property type="entry name" value="Haloacid_Dehalogenase"/>
    <property type="match status" value="1"/>
</dbReference>
<dbReference type="SFLD" id="SFLDG01140">
    <property type="entry name" value="C2.B:_Phosphomannomutase_and_P"/>
    <property type="match status" value="1"/>
</dbReference>
<dbReference type="GO" id="GO:0005829">
    <property type="term" value="C:cytosol"/>
    <property type="evidence" value="ECO:0007669"/>
    <property type="project" value="TreeGrafter"/>
</dbReference>
<dbReference type="AlphaFoldDB" id="A0A1M5IRE8"/>
<sequence>MLFCCQGFVFKRILKQKREMKYKMLVLDMDDTLLTDDHKISNENKEMLFKAQELGVYVILASGRPTPAMLPFAKELQLDNSYMISYNGAVITDLKEDKVIFEQTLTQKQIHELYDYSLESKTHIITYIEGKIVSETDSEYIDVEKNITGLDHNKVSSFKDAVTSSAVKCILLEEPAYLKEVEKDLKAAMPHLSVCMSKPFFLEVAQNGIDKAASIKILAKKLNIHQSEIIAVGNAGNDLTMVEYAGLGVWVDNVTPELRDRANVIVASNNDHGVAEVVRRFILN</sequence>
<dbReference type="Gene3D" id="3.30.1240.10">
    <property type="match status" value="1"/>
</dbReference>
<reference evidence="3" key="1">
    <citation type="submission" date="2016-11" db="EMBL/GenBank/DDBJ databases">
        <authorList>
            <person name="Varghese N."/>
            <person name="Submissions S."/>
        </authorList>
    </citation>
    <scope>NUCLEOTIDE SEQUENCE [LARGE SCALE GENOMIC DNA]</scope>
    <source>
        <strain evidence="3">DSM 19729</strain>
    </source>
</reference>
<proteinExistence type="predicted"/>
<gene>
    <name evidence="1" type="ORF">BC624_101366</name>
    <name evidence="2" type="ORF">SAMN05443373_101366</name>
</gene>
<keyword evidence="4" id="KW-1185">Reference proteome</keyword>
<dbReference type="Gene3D" id="3.40.50.1000">
    <property type="entry name" value="HAD superfamily/HAD-like"/>
    <property type="match status" value="1"/>
</dbReference>
<accession>A0A1M5IRE8</accession>
<evidence type="ECO:0008006" key="5">
    <source>
        <dbReference type="Google" id="ProtNLM"/>
    </source>
</evidence>
<dbReference type="InterPro" id="IPR006379">
    <property type="entry name" value="HAD-SF_hydro_IIB"/>
</dbReference>
<evidence type="ECO:0000313" key="1">
    <source>
        <dbReference type="EMBL" id="PRZ28080.1"/>
    </source>
</evidence>
<dbReference type="PANTHER" id="PTHR10000:SF8">
    <property type="entry name" value="HAD SUPERFAMILY HYDROLASE-LIKE, TYPE 3"/>
    <property type="match status" value="1"/>
</dbReference>
<dbReference type="InterPro" id="IPR023214">
    <property type="entry name" value="HAD_sf"/>
</dbReference>
<evidence type="ECO:0000313" key="3">
    <source>
        <dbReference type="Proteomes" id="UP000184384"/>
    </source>
</evidence>
<protein>
    <recommendedName>
        <fullName evidence="5">Cof subfamily of IIB subfamily of haloacid dehalogenase superfamily/HAD-superfamily hydrolase, subfamily IIB</fullName>
    </recommendedName>
</protein>
<reference evidence="1 4" key="3">
    <citation type="submission" date="2018-03" db="EMBL/GenBank/DDBJ databases">
        <title>Genomic Encyclopedia of Archaeal and Bacterial Type Strains, Phase II (KMG-II): from individual species to whole genera.</title>
        <authorList>
            <person name="Goeker M."/>
        </authorList>
    </citation>
    <scope>NUCLEOTIDE SEQUENCE [LARGE SCALE GENOMIC DNA]</scope>
    <source>
        <strain evidence="1 4">DSM 17797</strain>
    </source>
</reference>
<dbReference type="NCBIfam" id="TIGR01484">
    <property type="entry name" value="HAD-SF-IIB"/>
    <property type="match status" value="1"/>
</dbReference>
<dbReference type="EMBL" id="PVUB01000001">
    <property type="protein sequence ID" value="PRZ28080.1"/>
    <property type="molecule type" value="Genomic_DNA"/>
</dbReference>
<reference evidence="2" key="2">
    <citation type="submission" date="2016-11" db="EMBL/GenBank/DDBJ databases">
        <authorList>
            <person name="Jaros S."/>
            <person name="Januszkiewicz K."/>
            <person name="Wedrychowicz H."/>
        </authorList>
    </citation>
    <scope>NUCLEOTIDE SEQUENCE [LARGE SCALE GENOMIC DNA]</scope>
    <source>
        <strain evidence="2">DSM 19729</strain>
    </source>
</reference>
<dbReference type="InterPro" id="IPR036412">
    <property type="entry name" value="HAD-like_sf"/>
</dbReference>
<evidence type="ECO:0000313" key="2">
    <source>
        <dbReference type="EMBL" id="SHG30841.1"/>
    </source>
</evidence>